<comment type="similarity">
    <text evidence="2 8">Belongs to the binding-protein-dependent transport system permease family. CysTW subfamily.</text>
</comment>
<dbReference type="RefSeq" id="WP_282198731.1">
    <property type="nucleotide sequence ID" value="NZ_BOQE01000001.1"/>
</dbReference>
<evidence type="ECO:0000256" key="3">
    <source>
        <dbReference type="ARBA" id="ARBA00022448"/>
    </source>
</evidence>
<gene>
    <name evidence="10" type="ORF">DNHGIG_10870</name>
</gene>
<dbReference type="GO" id="GO:0005315">
    <property type="term" value="F:phosphate transmembrane transporter activity"/>
    <property type="evidence" value="ECO:0007669"/>
    <property type="project" value="InterPro"/>
</dbReference>
<keyword evidence="11" id="KW-1185">Reference proteome</keyword>
<dbReference type="SUPFAM" id="SSF161098">
    <property type="entry name" value="MetI-like"/>
    <property type="match status" value="1"/>
</dbReference>
<dbReference type="Pfam" id="PF00528">
    <property type="entry name" value="BPD_transp_1"/>
    <property type="match status" value="1"/>
</dbReference>
<proteinExistence type="inferred from homology"/>
<dbReference type="GO" id="GO:0035435">
    <property type="term" value="P:phosphate ion transmembrane transport"/>
    <property type="evidence" value="ECO:0007669"/>
    <property type="project" value="InterPro"/>
</dbReference>
<dbReference type="AlphaFoldDB" id="A0AAV4LCZ7"/>
<evidence type="ECO:0000256" key="7">
    <source>
        <dbReference type="ARBA" id="ARBA00023136"/>
    </source>
</evidence>
<keyword evidence="6 8" id="KW-1133">Transmembrane helix</keyword>
<evidence type="ECO:0000256" key="1">
    <source>
        <dbReference type="ARBA" id="ARBA00004651"/>
    </source>
</evidence>
<evidence type="ECO:0000259" key="9">
    <source>
        <dbReference type="PROSITE" id="PS50928"/>
    </source>
</evidence>
<dbReference type="NCBIfam" id="TIGR00974">
    <property type="entry name" value="3a0107s02c"/>
    <property type="match status" value="1"/>
</dbReference>
<sequence length="296" mass="32185">MMKAALEKRAARNRLTDRIATVMFWVVGVMLLAILAFFLFYIFSKGLHKLTWDFITGRPKEMEAGGGVGPMLFNSFYILFLSLLFSLPIGLGAGIYLAEYAKKNRLTELIRLSVEALASVPSIVFGLFGMLLFVNWMGLRFSILGGALTLALLNLPVLVRVTEEVLLTIPSSYREASLALGATKWQTIRRVLLPTALPGLITGITLVAGRALGESAILIFTAGLSVSRHLFDFNPFAVGETLSVHLWYVQASGLAPDAKEIAAGSAALLVLVVLIFNLLIAIPSRMLQKRLTGGQS</sequence>
<evidence type="ECO:0000256" key="4">
    <source>
        <dbReference type="ARBA" id="ARBA00022475"/>
    </source>
</evidence>
<dbReference type="CDD" id="cd06261">
    <property type="entry name" value="TM_PBP2"/>
    <property type="match status" value="1"/>
</dbReference>
<evidence type="ECO:0000256" key="6">
    <source>
        <dbReference type="ARBA" id="ARBA00022989"/>
    </source>
</evidence>
<dbReference type="GO" id="GO:0005886">
    <property type="term" value="C:plasma membrane"/>
    <property type="evidence" value="ECO:0007669"/>
    <property type="project" value="UniProtKB-SubCell"/>
</dbReference>
<accession>A0AAV4LCZ7</accession>
<keyword evidence="5 8" id="KW-0812">Transmembrane</keyword>
<keyword evidence="3" id="KW-0813">Transport</keyword>
<dbReference type="InterPro" id="IPR005672">
    <property type="entry name" value="Phosphate_PstA"/>
</dbReference>
<organism evidence="10 11">
    <name type="scientific">Collibacillus ludicampi</name>
    <dbReference type="NCBI Taxonomy" id="2771369"/>
    <lineage>
        <taxon>Bacteria</taxon>
        <taxon>Bacillati</taxon>
        <taxon>Bacillota</taxon>
        <taxon>Bacilli</taxon>
        <taxon>Bacillales</taxon>
        <taxon>Alicyclobacillaceae</taxon>
        <taxon>Collibacillus</taxon>
    </lineage>
</organism>
<dbReference type="EMBL" id="BOQE01000001">
    <property type="protein sequence ID" value="GIM45538.1"/>
    <property type="molecule type" value="Genomic_DNA"/>
</dbReference>
<dbReference type="PANTHER" id="PTHR43470">
    <property type="entry name" value="PHOSPHATE TRANSPORT SYSTEM PERMEASE PROTEIN PSTA-RELATED"/>
    <property type="match status" value="1"/>
</dbReference>
<dbReference type="InterPro" id="IPR000515">
    <property type="entry name" value="MetI-like"/>
</dbReference>
<evidence type="ECO:0000313" key="11">
    <source>
        <dbReference type="Proteomes" id="UP001057291"/>
    </source>
</evidence>
<dbReference type="InterPro" id="IPR035906">
    <property type="entry name" value="MetI-like_sf"/>
</dbReference>
<dbReference type="PROSITE" id="PS50928">
    <property type="entry name" value="ABC_TM1"/>
    <property type="match status" value="1"/>
</dbReference>
<feature type="transmembrane region" description="Helical" evidence="8">
    <location>
        <begin position="139"/>
        <end position="159"/>
    </location>
</feature>
<feature type="transmembrane region" description="Helical" evidence="8">
    <location>
        <begin position="76"/>
        <end position="97"/>
    </location>
</feature>
<evidence type="ECO:0000256" key="5">
    <source>
        <dbReference type="ARBA" id="ARBA00022692"/>
    </source>
</evidence>
<name>A0AAV4LCZ7_9BACL</name>
<dbReference type="Gene3D" id="1.10.3720.10">
    <property type="entry name" value="MetI-like"/>
    <property type="match status" value="1"/>
</dbReference>
<feature type="transmembrane region" description="Helical" evidence="8">
    <location>
        <begin position="261"/>
        <end position="282"/>
    </location>
</feature>
<feature type="domain" description="ABC transmembrane type-1" evidence="9">
    <location>
        <begin position="72"/>
        <end position="280"/>
    </location>
</feature>
<feature type="transmembrane region" description="Helical" evidence="8">
    <location>
        <begin position="21"/>
        <end position="43"/>
    </location>
</feature>
<evidence type="ECO:0000313" key="10">
    <source>
        <dbReference type="EMBL" id="GIM45538.1"/>
    </source>
</evidence>
<comment type="caution">
    <text evidence="10">The sequence shown here is derived from an EMBL/GenBank/DDBJ whole genome shotgun (WGS) entry which is preliminary data.</text>
</comment>
<evidence type="ECO:0000256" key="8">
    <source>
        <dbReference type="RuleBase" id="RU363043"/>
    </source>
</evidence>
<comment type="subcellular location">
    <subcellularLocation>
        <location evidence="1 8">Cell membrane</location>
        <topology evidence="1 8">Multi-pass membrane protein</topology>
    </subcellularLocation>
</comment>
<dbReference type="Proteomes" id="UP001057291">
    <property type="component" value="Unassembled WGS sequence"/>
</dbReference>
<reference evidence="10" key="1">
    <citation type="journal article" date="2023" name="Int. J. Syst. Evol. Microbiol.">
        <title>Collibacillus ludicampi gen. nov., sp. nov., a new soil bacterium of the family Alicyclobacillaceae.</title>
        <authorList>
            <person name="Jojima T."/>
            <person name="Ioku Y."/>
            <person name="Fukuta Y."/>
            <person name="Shirasaka N."/>
            <person name="Matsumura Y."/>
            <person name="Mori M."/>
        </authorList>
    </citation>
    <scope>NUCLEOTIDE SEQUENCE</scope>
    <source>
        <strain evidence="10">TP075</strain>
    </source>
</reference>
<protein>
    <recommendedName>
        <fullName evidence="8">Phosphate transport system permease protein PstA</fullName>
    </recommendedName>
</protein>
<dbReference type="PANTHER" id="PTHR43470:SF4">
    <property type="entry name" value="ABC TRANSPORTER PERMEASE PROTEIN YQGI-RELATED"/>
    <property type="match status" value="1"/>
</dbReference>
<evidence type="ECO:0000256" key="2">
    <source>
        <dbReference type="ARBA" id="ARBA00007069"/>
    </source>
</evidence>
<feature type="transmembrane region" description="Helical" evidence="8">
    <location>
        <begin position="191"/>
        <end position="212"/>
    </location>
</feature>
<keyword evidence="7 8" id="KW-0472">Membrane</keyword>
<keyword evidence="4 8" id="KW-1003">Cell membrane</keyword>
<feature type="transmembrane region" description="Helical" evidence="8">
    <location>
        <begin position="109"/>
        <end position="133"/>
    </location>
</feature>